<proteinExistence type="inferred from homology"/>
<organism evidence="5 6">
    <name type="scientific">Staphylococcus coagulans</name>
    <dbReference type="NCBI Taxonomy" id="74706"/>
    <lineage>
        <taxon>Bacteria</taxon>
        <taxon>Bacillati</taxon>
        <taxon>Bacillota</taxon>
        <taxon>Bacilli</taxon>
        <taxon>Bacillales</taxon>
        <taxon>Staphylococcaceae</taxon>
        <taxon>Staphylococcus</taxon>
    </lineage>
</organism>
<comment type="similarity">
    <text evidence="2">Belongs to the IucA/IucC family.</text>
</comment>
<dbReference type="Proteomes" id="UP000524893">
    <property type="component" value="Unassembled WGS sequence"/>
</dbReference>
<evidence type="ECO:0000313" key="5">
    <source>
        <dbReference type="EMBL" id="MBA8776669.1"/>
    </source>
</evidence>
<feature type="domain" description="Aerobactin siderophore biosynthesis IucA/IucC-like C-terminal" evidence="4">
    <location>
        <begin position="420"/>
        <end position="592"/>
    </location>
</feature>
<evidence type="ECO:0000256" key="2">
    <source>
        <dbReference type="ARBA" id="ARBA00007832"/>
    </source>
</evidence>
<evidence type="ECO:0000259" key="4">
    <source>
        <dbReference type="Pfam" id="PF06276"/>
    </source>
</evidence>
<dbReference type="InterPro" id="IPR007310">
    <property type="entry name" value="Aerobactin_biosyn_IucA/IucC_N"/>
</dbReference>
<dbReference type="EMBL" id="JABTCN010000018">
    <property type="protein sequence ID" value="MBA8776669.1"/>
    <property type="molecule type" value="Genomic_DNA"/>
</dbReference>
<dbReference type="AlphaFoldDB" id="A0A9X0PG93"/>
<dbReference type="NCBIfam" id="NF033586">
    <property type="entry name" value="staphy_B_SbnF"/>
    <property type="match status" value="1"/>
</dbReference>
<dbReference type="Pfam" id="PF04183">
    <property type="entry name" value="IucA_IucC"/>
    <property type="match status" value="1"/>
</dbReference>
<evidence type="ECO:0000259" key="3">
    <source>
        <dbReference type="Pfam" id="PF04183"/>
    </source>
</evidence>
<dbReference type="Gene3D" id="6.10.250.3370">
    <property type="match status" value="1"/>
</dbReference>
<comment type="pathway">
    <text evidence="1">Siderophore biosynthesis.</text>
</comment>
<dbReference type="InterPro" id="IPR053631">
    <property type="entry name" value="IucA/IucC-like_synthase"/>
</dbReference>
<dbReference type="GO" id="GO:0016881">
    <property type="term" value="F:acid-amino acid ligase activity"/>
    <property type="evidence" value="ECO:0007669"/>
    <property type="project" value="UniProtKB-ARBA"/>
</dbReference>
<dbReference type="GO" id="GO:0019290">
    <property type="term" value="P:siderophore biosynthetic process"/>
    <property type="evidence" value="ECO:0007669"/>
    <property type="project" value="InterPro"/>
</dbReference>
<dbReference type="InterPro" id="IPR037455">
    <property type="entry name" value="LucA/IucC-like"/>
</dbReference>
<gene>
    <name evidence="5" type="primary">sbnF</name>
    <name evidence="5" type="ORF">HR081_07170</name>
</gene>
<name>A0A9X0PG93_9STAP</name>
<evidence type="ECO:0000313" key="6">
    <source>
        <dbReference type="Proteomes" id="UP000524893"/>
    </source>
</evidence>
<dbReference type="Gene3D" id="1.10.510.40">
    <property type="match status" value="1"/>
</dbReference>
<accession>A0A9X0PG93</accession>
<dbReference type="Pfam" id="PF06276">
    <property type="entry name" value="FhuF"/>
    <property type="match status" value="1"/>
</dbReference>
<sequence length="603" mass="70674">MVAKIQFTLKYRIRFLWKRRITSLDSIVQKVRTRIMNQLITSLIYEDVVQYDVASFKDYDRYTLKGTDVSYQVDIQASLSFGRLTVVSPVWLRHAEGQAETLDYVTLLRTVEFTFEKDEAKLEHFIIELLQTELKDIQAWRYRKAHPIEKLVTYDDYEAYAMDGHMYHPSYKSRLGFSLKDNAAYGPDFRSAFQLHWVAVDKHNIEETISQSIEVSQLLQAQLGSDTYTQFVETIQSHGKDVDDVAILPVHPWQFERVIEVEFAEAKWQGELLYLGMSEEKYTPQQSIRTLTPQQPERYYLKVPMSLTNTSTKRILAPHTIENAAQITDWIKKIQAHDVYLAETLKTVFLGEVLGQAYLNKQATETKQAHVYGALGVIWRENIHNYLEPKESAIPFNALHVLDTQQQPLIQTWIAQYGLEAWLEQFFKVAIEPMIHMLYYHGIAFESHAQNMMLIHEDGWPTRIALKDFHDGIRFKRALLSDIAQDPKLKEMPESHKKINSNSFIETEDEALVRDFLHDAFFFINIAEIVRFIDAQYQLEERKQWEMIAQVIKTYQNHFPNLQNYAHFDLFEPTIQVEKLTTRRLRDDSEMRIHHVNNPLGGV</sequence>
<comment type="caution">
    <text evidence="5">The sequence shown here is derived from an EMBL/GenBank/DDBJ whole genome shotgun (WGS) entry which is preliminary data.</text>
</comment>
<evidence type="ECO:0000256" key="1">
    <source>
        <dbReference type="ARBA" id="ARBA00004924"/>
    </source>
</evidence>
<dbReference type="PANTHER" id="PTHR34384">
    <property type="entry name" value="L-2,3-DIAMINOPROPANOATE--CITRATE LIGASE"/>
    <property type="match status" value="1"/>
</dbReference>
<protein>
    <submittedName>
        <fullName evidence="5">Staphyloferrin B biosynthesis protein SbnF</fullName>
    </submittedName>
</protein>
<dbReference type="PANTHER" id="PTHR34384:SF6">
    <property type="entry name" value="STAPHYLOFERRIN B SYNTHASE"/>
    <property type="match status" value="1"/>
</dbReference>
<dbReference type="InterPro" id="IPR022770">
    <property type="entry name" value="IucA/IucC-like_C"/>
</dbReference>
<reference evidence="5 6" key="1">
    <citation type="journal article" date="2020" name="Access Microbiol">
        <title>Isolation and genome sequencing of Staphylococcus schleiferi subspecies coagulans from Antarctic seals.</title>
        <authorList>
            <person name="Foster G."/>
            <person name="Robb A."/>
            <person name="Paterson G.K."/>
        </authorList>
    </citation>
    <scope>NUCLEOTIDE SEQUENCE [LARGE SCALE GENOMIC DNA]</scope>
    <source>
        <strain evidence="5 6">M615/02/4</strain>
    </source>
</reference>
<feature type="domain" description="Aerobactin siderophore biosynthesis IucA/IucC N-terminal" evidence="3">
    <location>
        <begin position="154"/>
        <end position="399"/>
    </location>
</feature>